<comment type="caution">
    <text evidence="3">The sequence shown here is derived from an EMBL/GenBank/DDBJ whole genome shotgun (WGS) entry which is preliminary data.</text>
</comment>
<evidence type="ECO:0000313" key="4">
    <source>
        <dbReference type="Proteomes" id="UP000245956"/>
    </source>
</evidence>
<evidence type="ECO:0000313" key="3">
    <source>
        <dbReference type="EMBL" id="PWI67343.1"/>
    </source>
</evidence>
<keyword evidence="5" id="KW-1185">Reference proteome</keyword>
<name>A0A2U3DYM1_PURLI</name>
<reference evidence="2 5" key="4">
    <citation type="journal article" date="2024" name="Microbiol. Resour. Announc.">
        <title>Genome annotations for the ascomycete fungi Trichoderma harzianum, Trichoderma aggressivum, and Purpureocillium lilacinum.</title>
        <authorList>
            <person name="Beijen E.P.W."/>
            <person name="Ohm R.A."/>
        </authorList>
    </citation>
    <scope>NUCLEOTIDE SEQUENCE [LARGE SCALE GENOMIC DNA]</scope>
    <source>
        <strain evidence="2 5">CBS 150709</strain>
    </source>
</reference>
<evidence type="ECO:0000313" key="5">
    <source>
        <dbReference type="Proteomes" id="UP001287286"/>
    </source>
</evidence>
<feature type="compositionally biased region" description="Polar residues" evidence="1">
    <location>
        <begin position="48"/>
        <end position="57"/>
    </location>
</feature>
<gene>
    <name evidence="3" type="ORF">PCL_03111</name>
    <name evidence="2" type="ORF">Purlil1_551</name>
</gene>
<dbReference type="AlphaFoldDB" id="A0A2U3DYM1"/>
<protein>
    <submittedName>
        <fullName evidence="3">Uncharacterized protein</fullName>
    </submittedName>
</protein>
<organism evidence="3 4">
    <name type="scientific">Purpureocillium lilacinum</name>
    <name type="common">Paecilomyces lilacinus</name>
    <dbReference type="NCBI Taxonomy" id="33203"/>
    <lineage>
        <taxon>Eukaryota</taxon>
        <taxon>Fungi</taxon>
        <taxon>Dikarya</taxon>
        <taxon>Ascomycota</taxon>
        <taxon>Pezizomycotina</taxon>
        <taxon>Sordariomycetes</taxon>
        <taxon>Hypocreomycetidae</taxon>
        <taxon>Hypocreales</taxon>
        <taxon>Ophiocordycipitaceae</taxon>
        <taxon>Purpureocillium</taxon>
    </lineage>
</organism>
<feature type="region of interest" description="Disordered" evidence="1">
    <location>
        <begin position="1"/>
        <end position="57"/>
    </location>
</feature>
<reference evidence="3 4" key="2">
    <citation type="journal article" date="2016" name="Front. Microbiol.">
        <title>Genome and transcriptome sequences reveal the specific parasitism of the nematophagous Purpureocillium lilacinum 36-1.</title>
        <authorList>
            <person name="Xie J."/>
            <person name="Li S."/>
            <person name="Mo C."/>
            <person name="Xiao X."/>
            <person name="Peng D."/>
            <person name="Wang G."/>
            <person name="Xiao Y."/>
        </authorList>
    </citation>
    <scope>NUCLEOTIDE SEQUENCE [LARGE SCALE GENOMIC DNA]</scope>
    <source>
        <strain evidence="3 4">36-1</strain>
    </source>
</reference>
<proteinExistence type="predicted"/>
<reference evidence="2" key="3">
    <citation type="submission" date="2023-11" db="EMBL/GenBank/DDBJ databases">
        <authorList>
            <person name="Beijen E."/>
            <person name="Ohm R.A."/>
        </authorList>
    </citation>
    <scope>NUCLEOTIDE SEQUENCE</scope>
    <source>
        <strain evidence="2">CBS 150709</strain>
    </source>
</reference>
<dbReference type="Proteomes" id="UP001287286">
    <property type="component" value="Unassembled WGS sequence"/>
</dbReference>
<dbReference type="EMBL" id="JAWRVI010000002">
    <property type="protein sequence ID" value="KAK4094855.1"/>
    <property type="molecule type" value="Genomic_DNA"/>
</dbReference>
<dbReference type="EMBL" id="LCWV01000019">
    <property type="protein sequence ID" value="PWI67343.1"/>
    <property type="molecule type" value="Genomic_DNA"/>
</dbReference>
<evidence type="ECO:0000256" key="1">
    <source>
        <dbReference type="SAM" id="MobiDB-lite"/>
    </source>
</evidence>
<accession>A0A2U3DYM1</accession>
<dbReference type="Proteomes" id="UP000245956">
    <property type="component" value="Unassembled WGS sequence"/>
</dbReference>
<evidence type="ECO:0000313" key="2">
    <source>
        <dbReference type="EMBL" id="KAK4094855.1"/>
    </source>
</evidence>
<sequence>MASSAPATLQLAHAENGQPRHASPSHQGCICSPDNSSRVFSPHDQRQAARNVQSTSRNRTCMRDADCDPDAVLSARAAWGLKRSCNRRIRALCDPPGGEGVGTASARRRGLLRHPHDTASAFGTSVIN</sequence>
<reference evidence="3" key="1">
    <citation type="submission" date="2015-05" db="EMBL/GenBank/DDBJ databases">
        <authorList>
            <person name="Wang D.B."/>
            <person name="Wang M."/>
        </authorList>
    </citation>
    <scope>NUCLEOTIDE SEQUENCE</scope>
    <source>
        <strain evidence="3">36-1</strain>
    </source>
</reference>